<evidence type="ECO:0000313" key="2">
    <source>
        <dbReference type="Proteomes" id="UP000013237"/>
    </source>
</evidence>
<dbReference type="AlphaFoldDB" id="A0AAD2W7S7"/>
<accession>A0AAD2W7S7</accession>
<evidence type="ECO:0000313" key="1">
    <source>
        <dbReference type="EMBL" id="ENY75845.1"/>
    </source>
</evidence>
<organism evidence="1 2">
    <name type="scientific">Pseudomonas putida TRO1</name>
    <dbReference type="NCBI Taxonomy" id="1227924"/>
    <lineage>
        <taxon>Bacteria</taxon>
        <taxon>Pseudomonadati</taxon>
        <taxon>Pseudomonadota</taxon>
        <taxon>Gammaproteobacteria</taxon>
        <taxon>Pseudomonadales</taxon>
        <taxon>Pseudomonadaceae</taxon>
        <taxon>Pseudomonas</taxon>
    </lineage>
</organism>
<comment type="caution">
    <text evidence="1">The sequence shown here is derived from an EMBL/GenBank/DDBJ whole genome shotgun (WGS) entry which is preliminary data.</text>
</comment>
<proteinExistence type="predicted"/>
<name>A0AAD2W7S7_PSEPU</name>
<protein>
    <submittedName>
        <fullName evidence="1">Uncharacterized protein</fullName>
    </submittedName>
</protein>
<dbReference type="EMBL" id="APBQ01000119">
    <property type="protein sequence ID" value="ENY75845.1"/>
    <property type="molecule type" value="Genomic_DNA"/>
</dbReference>
<gene>
    <name evidence="1" type="ORF">C206_19421</name>
</gene>
<dbReference type="Proteomes" id="UP000013237">
    <property type="component" value="Unassembled WGS sequence"/>
</dbReference>
<sequence>MDIYALRQKSIALRVIIDRLKSHDPAAMKLSVELTLLLNAAKQQRIRTPMEWRDIPGSYLFTEEGLQQYADLEHAFAEFRIELSGGEPLPCTSSRRAWGRNPPRDDGRAALPSFHEFITPLTHGCNEIAQTVLLPGMPMMR</sequence>
<reference evidence="1 2" key="1">
    <citation type="submission" date="2013-02" db="EMBL/GenBank/DDBJ databases">
        <title>Insights into the proteome of triclosan-resistant Pseudomonas putida TRO1, isolated from activated sludge.</title>
        <authorList>
            <person name="Lolas I.B."/>
            <person name="Almeida B."/>
            <person name="Starnawski P.M."/>
            <person name="Soenderkaer M."/>
            <person name="Nielsen K.L."/>
            <person name="Nielsen J.L."/>
        </authorList>
    </citation>
    <scope>NUCLEOTIDE SEQUENCE [LARGE SCALE GENOMIC DNA]</scope>
    <source>
        <strain evidence="1 2">TRO1</strain>
    </source>
</reference>